<protein>
    <submittedName>
        <fullName evidence="2">Uncharacterized protein</fullName>
    </submittedName>
</protein>
<name>A0AAD4Q8V7_9AGAM</name>
<organism evidence="2 3">
    <name type="scientific">Lactarius akahatsu</name>
    <dbReference type="NCBI Taxonomy" id="416441"/>
    <lineage>
        <taxon>Eukaryota</taxon>
        <taxon>Fungi</taxon>
        <taxon>Dikarya</taxon>
        <taxon>Basidiomycota</taxon>
        <taxon>Agaricomycotina</taxon>
        <taxon>Agaricomycetes</taxon>
        <taxon>Russulales</taxon>
        <taxon>Russulaceae</taxon>
        <taxon>Lactarius</taxon>
    </lineage>
</organism>
<proteinExistence type="predicted"/>
<evidence type="ECO:0000313" key="3">
    <source>
        <dbReference type="Proteomes" id="UP001201163"/>
    </source>
</evidence>
<evidence type="ECO:0000256" key="1">
    <source>
        <dbReference type="SAM" id="MobiDB-lite"/>
    </source>
</evidence>
<gene>
    <name evidence="2" type="ORF">EDB92DRAFT_1820127</name>
</gene>
<dbReference type="Proteomes" id="UP001201163">
    <property type="component" value="Unassembled WGS sequence"/>
</dbReference>
<evidence type="ECO:0000313" key="2">
    <source>
        <dbReference type="EMBL" id="KAH8981718.1"/>
    </source>
</evidence>
<reference evidence="2" key="1">
    <citation type="submission" date="2022-01" db="EMBL/GenBank/DDBJ databases">
        <title>Comparative genomics reveals a dynamic genome evolution in the ectomycorrhizal milk-cap (Lactarius) mushrooms.</title>
        <authorList>
            <consortium name="DOE Joint Genome Institute"/>
            <person name="Lebreton A."/>
            <person name="Tang N."/>
            <person name="Kuo A."/>
            <person name="LaButti K."/>
            <person name="Drula E."/>
            <person name="Barry K."/>
            <person name="Clum A."/>
            <person name="Lipzen A."/>
            <person name="Mousain D."/>
            <person name="Ng V."/>
            <person name="Wang R."/>
            <person name="Wang X."/>
            <person name="Dai Y."/>
            <person name="Henrissat B."/>
            <person name="Grigoriev I.V."/>
            <person name="Guerin-Laguette A."/>
            <person name="Yu F."/>
            <person name="Martin F.M."/>
        </authorList>
    </citation>
    <scope>NUCLEOTIDE SEQUENCE</scope>
    <source>
        <strain evidence="2">QP</strain>
    </source>
</reference>
<comment type="caution">
    <text evidence="2">The sequence shown here is derived from an EMBL/GenBank/DDBJ whole genome shotgun (WGS) entry which is preliminary data.</text>
</comment>
<keyword evidence="3" id="KW-1185">Reference proteome</keyword>
<sequence length="217" mass="23964">MIRGGFRGAEGLTPLYLKGYPKLRMAKAYSTVQSKRVFGVIAAINVDQAHTPKLQSHCQWIRTSRITCTGHADTRNVRANHESRGDCHWAKHLAQAWMIYTRGGDVIFAVRALTEEWRCVAHVSGLPATVKNSGLRVMFTEQCQIEAKAEPARLGYSAALYGYAGVSCQRQHSSRPALRYLCTGGIPPAESQKMPGMLTSETGTSEEGIDPWGREEI</sequence>
<accession>A0AAD4Q8V7</accession>
<dbReference type="AlphaFoldDB" id="A0AAD4Q8V7"/>
<feature type="region of interest" description="Disordered" evidence="1">
    <location>
        <begin position="191"/>
        <end position="217"/>
    </location>
</feature>
<dbReference type="EMBL" id="JAKELL010000111">
    <property type="protein sequence ID" value="KAH8981718.1"/>
    <property type="molecule type" value="Genomic_DNA"/>
</dbReference>